<feature type="binding site" evidence="2">
    <location>
        <position position="53"/>
    </location>
    <ligand>
        <name>substrate</name>
    </ligand>
</feature>
<dbReference type="InterPro" id="IPR025540">
    <property type="entry name" value="FlK"/>
</dbReference>
<dbReference type="STRING" id="89093.SAMN04488558_11014"/>
<accession>A0A1H9FSS5</accession>
<protein>
    <submittedName>
        <fullName evidence="4">Predicted thioesterase</fullName>
    </submittedName>
</protein>
<dbReference type="Proteomes" id="UP000198833">
    <property type="component" value="Unassembled WGS sequence"/>
</dbReference>
<evidence type="ECO:0000256" key="2">
    <source>
        <dbReference type="PIRSR" id="PIRSR014972-2"/>
    </source>
</evidence>
<dbReference type="PIRSF" id="PIRSF014972">
    <property type="entry name" value="FlK"/>
    <property type="match status" value="1"/>
</dbReference>
<feature type="domain" description="Fluoroacetyl-CoA-specific thioesterase-like" evidence="3">
    <location>
        <begin position="7"/>
        <end position="110"/>
    </location>
</feature>
<proteinExistence type="predicted"/>
<organism evidence="4 5">
    <name type="scientific">Ignavigranum ruoffiae</name>
    <dbReference type="NCBI Taxonomy" id="89093"/>
    <lineage>
        <taxon>Bacteria</taxon>
        <taxon>Bacillati</taxon>
        <taxon>Bacillota</taxon>
        <taxon>Bacilli</taxon>
        <taxon>Lactobacillales</taxon>
        <taxon>Aerococcaceae</taxon>
        <taxon>Ignavigranum</taxon>
    </lineage>
</organism>
<evidence type="ECO:0000313" key="5">
    <source>
        <dbReference type="Proteomes" id="UP000198833"/>
    </source>
</evidence>
<sequence>MEKTFIVKKEHGADQIGSGMLAVLSTPTLLAFMEQVAQEEGQTHCQPGESTVGIEVQLNHLKATKIGQEVHIQAQLVEQNKRILTYDIQAWEGEEKIGQAQHKRAIINVESFLAKL</sequence>
<dbReference type="EMBL" id="FOEN01000010">
    <property type="protein sequence ID" value="SEQ40947.1"/>
    <property type="molecule type" value="Genomic_DNA"/>
</dbReference>
<gene>
    <name evidence="4" type="ORF">SAMN04488558_11014</name>
</gene>
<name>A0A1H9FSS5_9LACT</name>
<dbReference type="SUPFAM" id="SSF54637">
    <property type="entry name" value="Thioesterase/thiol ester dehydrase-isomerase"/>
    <property type="match status" value="1"/>
</dbReference>
<feature type="active site" evidence="1">
    <location>
        <position position="60"/>
    </location>
</feature>
<dbReference type="PANTHER" id="PTHR36934">
    <property type="entry name" value="BLR0278 PROTEIN"/>
    <property type="match status" value="1"/>
</dbReference>
<dbReference type="PANTHER" id="PTHR36934:SF1">
    <property type="entry name" value="THIOESTERASE DOMAIN-CONTAINING PROTEIN"/>
    <property type="match status" value="1"/>
</dbReference>
<feature type="active site" evidence="1">
    <location>
        <position position="34"/>
    </location>
</feature>
<dbReference type="OrthoDB" id="6902891at2"/>
<reference evidence="4 5" key="1">
    <citation type="submission" date="2016-10" db="EMBL/GenBank/DDBJ databases">
        <authorList>
            <person name="de Groot N.N."/>
        </authorList>
    </citation>
    <scope>NUCLEOTIDE SEQUENCE [LARGE SCALE GENOMIC DNA]</scope>
    <source>
        <strain evidence="4 5">DSM 15695</strain>
    </source>
</reference>
<feature type="active site" evidence="1">
    <location>
        <position position="26"/>
    </location>
</feature>
<evidence type="ECO:0000259" key="3">
    <source>
        <dbReference type="Pfam" id="PF22636"/>
    </source>
</evidence>
<feature type="binding site" evidence="2">
    <location>
        <position position="104"/>
    </location>
    <ligand>
        <name>substrate</name>
    </ligand>
</feature>
<dbReference type="InterPro" id="IPR054485">
    <property type="entry name" value="FlK-like_dom"/>
</dbReference>
<feature type="binding site" evidence="2">
    <location>
        <position position="53"/>
    </location>
    <ligand>
        <name>CoA</name>
        <dbReference type="ChEBI" id="CHEBI:57287"/>
    </ligand>
</feature>
<evidence type="ECO:0000313" key="4">
    <source>
        <dbReference type="EMBL" id="SEQ40947.1"/>
    </source>
</evidence>
<dbReference type="InterPro" id="IPR029069">
    <property type="entry name" value="HotDog_dom_sf"/>
</dbReference>
<dbReference type="Pfam" id="PF22636">
    <property type="entry name" value="FlK"/>
    <property type="match status" value="1"/>
</dbReference>
<dbReference type="AlphaFoldDB" id="A0A1H9FSS5"/>
<evidence type="ECO:0000256" key="1">
    <source>
        <dbReference type="PIRSR" id="PIRSR014972-1"/>
    </source>
</evidence>
<dbReference type="RefSeq" id="WP_092572480.1">
    <property type="nucleotide sequence ID" value="NZ_CALUDV010000021.1"/>
</dbReference>
<dbReference type="Gene3D" id="3.10.129.10">
    <property type="entry name" value="Hotdog Thioesterase"/>
    <property type="match status" value="1"/>
</dbReference>
<keyword evidence="5" id="KW-1185">Reference proteome</keyword>